<accession>A0A1W0W4N0</accession>
<dbReference type="AlphaFoldDB" id="A0A1W0W4N0"/>
<dbReference type="Proteomes" id="UP000000768">
    <property type="component" value="Chromosome 2"/>
</dbReference>
<dbReference type="InterPro" id="IPR031804">
    <property type="entry name" value="DUF4743"/>
</dbReference>
<protein>
    <recommendedName>
        <fullName evidence="3">Nudix hydrolase domain-containing protein</fullName>
    </recommendedName>
</protein>
<comment type="similarity">
    <text evidence="2">Belongs to the Nudix hydrolase family.</text>
</comment>
<proteinExistence type="inferred from homology"/>
<dbReference type="InterPro" id="IPR015797">
    <property type="entry name" value="NUDIX_hydrolase-like_dom_sf"/>
</dbReference>
<name>A0A1W0W4N0_SORBI</name>
<evidence type="ECO:0000313" key="4">
    <source>
        <dbReference type="EMBL" id="OQU89296.1"/>
    </source>
</evidence>
<dbReference type="Gramene" id="OQU89296">
    <property type="protein sequence ID" value="OQU89296"/>
    <property type="gene ID" value="SORBI_3002G169900"/>
</dbReference>
<evidence type="ECO:0000313" key="5">
    <source>
        <dbReference type="Proteomes" id="UP000000768"/>
    </source>
</evidence>
<dbReference type="PANTHER" id="PTHR13622:SF8">
    <property type="entry name" value="THIAMIN PYROPHOSPHOKINASE 1"/>
    <property type="match status" value="1"/>
</dbReference>
<evidence type="ECO:0000256" key="1">
    <source>
        <dbReference type="ARBA" id="ARBA00003778"/>
    </source>
</evidence>
<dbReference type="SUPFAM" id="SSF55811">
    <property type="entry name" value="Nudix"/>
    <property type="match status" value="1"/>
</dbReference>
<evidence type="ECO:0000256" key="2">
    <source>
        <dbReference type="ARBA" id="ARBA00005582"/>
    </source>
</evidence>
<sequence length="305" mass="34757">MQENLLPAEEFIRHGHHHCRRSLELSYSPPAPQQPPPPLLRLRRSAHFHSGVWLGRRPPRRRGQRAWRRVRPLRVLPEGQDLQPRNGQEGAVRRVLCGRSGRGVHPQELYPVTSSYGMPVYFSLERAAAPYFGIKAYGVHMNGYVNKEGQKFLWIGKRSDVKQTYPGMLDHLVAGGLPYGISCKENIIKECEEEAGIPRSISTNATSVGAVSYIDIEGFRYKRDVLFCYDLELPSDFVPNNEDGEVDSFRLVPIPHAASIIRRTEFFKPNCNLVIIDFLFRHGYINPDSRGYLELMQTLRSGDCS</sequence>
<keyword evidence="5" id="KW-1185">Reference proteome</keyword>
<reference evidence="5" key="2">
    <citation type="journal article" date="2018" name="Plant J.">
        <title>The Sorghum bicolor reference genome: improved assembly, gene annotations, a transcriptome atlas, and signatures of genome organization.</title>
        <authorList>
            <person name="McCormick R.F."/>
            <person name="Truong S.K."/>
            <person name="Sreedasyam A."/>
            <person name="Jenkins J."/>
            <person name="Shu S."/>
            <person name="Sims D."/>
            <person name="Kennedy M."/>
            <person name="Amirebrahimi M."/>
            <person name="Weers B.D."/>
            <person name="McKinley B."/>
            <person name="Mattison A."/>
            <person name="Morishige D.T."/>
            <person name="Grimwood J."/>
            <person name="Schmutz J."/>
            <person name="Mullet J.E."/>
        </authorList>
    </citation>
    <scope>NUCLEOTIDE SEQUENCE [LARGE SCALE GENOMIC DNA]</scope>
    <source>
        <strain evidence="5">cv. BTx623</strain>
    </source>
</reference>
<dbReference type="Pfam" id="PF00293">
    <property type="entry name" value="NUDIX"/>
    <property type="match status" value="1"/>
</dbReference>
<dbReference type="PANTHER" id="PTHR13622">
    <property type="entry name" value="THIAMIN PYROPHOSPHOKINASE"/>
    <property type="match status" value="1"/>
</dbReference>
<dbReference type="EMBL" id="CM000761">
    <property type="protein sequence ID" value="OQU89296.1"/>
    <property type="molecule type" value="Genomic_DNA"/>
</dbReference>
<dbReference type="Gene3D" id="3.90.79.10">
    <property type="entry name" value="Nucleoside Triphosphate Pyrophosphohydrolase"/>
    <property type="match status" value="1"/>
</dbReference>
<dbReference type="ExpressionAtlas" id="A0A1W0W4N0">
    <property type="expression patterns" value="baseline and differential"/>
</dbReference>
<dbReference type="PROSITE" id="PS51462">
    <property type="entry name" value="NUDIX"/>
    <property type="match status" value="1"/>
</dbReference>
<dbReference type="Pfam" id="PF15916">
    <property type="entry name" value="DUF4743"/>
    <property type="match status" value="1"/>
</dbReference>
<dbReference type="FunFam" id="3.90.79.10:FF:000019">
    <property type="entry name" value="Thiamin pyrophosphokinase, putative"/>
    <property type="match status" value="1"/>
</dbReference>
<dbReference type="InterPro" id="IPR000086">
    <property type="entry name" value="NUDIX_hydrolase_dom"/>
</dbReference>
<dbReference type="CDD" id="cd03676">
    <property type="entry name" value="NUDIX_Tnr3_like"/>
    <property type="match status" value="1"/>
</dbReference>
<evidence type="ECO:0000259" key="3">
    <source>
        <dbReference type="PROSITE" id="PS51462"/>
    </source>
</evidence>
<dbReference type="GO" id="GO:0044715">
    <property type="term" value="F:8-oxo-dGDP phosphatase activity"/>
    <property type="evidence" value="ECO:0007669"/>
    <property type="project" value="UniProtKB-ARBA"/>
</dbReference>
<comment type="function">
    <text evidence="1">Probably mediates the hydrolysis of some nucleoside diphosphate derivatives.</text>
</comment>
<feature type="domain" description="Nudix hydrolase" evidence="3">
    <location>
        <begin position="136"/>
        <end position="277"/>
    </location>
</feature>
<reference evidence="4 5" key="1">
    <citation type="journal article" date="2009" name="Nature">
        <title>The Sorghum bicolor genome and the diversification of grasses.</title>
        <authorList>
            <person name="Paterson A.H."/>
            <person name="Bowers J.E."/>
            <person name="Bruggmann R."/>
            <person name="Dubchak I."/>
            <person name="Grimwood J."/>
            <person name="Gundlach H."/>
            <person name="Haberer G."/>
            <person name="Hellsten U."/>
            <person name="Mitros T."/>
            <person name="Poliakov A."/>
            <person name="Schmutz J."/>
            <person name="Spannagl M."/>
            <person name="Tang H."/>
            <person name="Wang X."/>
            <person name="Wicker T."/>
            <person name="Bharti A.K."/>
            <person name="Chapman J."/>
            <person name="Feltus F.A."/>
            <person name="Gowik U."/>
            <person name="Grigoriev I.V."/>
            <person name="Lyons E."/>
            <person name="Maher C.A."/>
            <person name="Martis M."/>
            <person name="Narechania A."/>
            <person name="Otillar R.P."/>
            <person name="Penning B.W."/>
            <person name="Salamov A.A."/>
            <person name="Wang Y."/>
            <person name="Zhang L."/>
            <person name="Carpita N.C."/>
            <person name="Freeling M."/>
            <person name="Gingle A.R."/>
            <person name="Hash C.T."/>
            <person name="Keller B."/>
            <person name="Klein P."/>
            <person name="Kresovich S."/>
            <person name="McCann M.C."/>
            <person name="Ming R."/>
            <person name="Peterson D.G."/>
            <person name="Mehboob-ur-Rahman"/>
            <person name="Ware D."/>
            <person name="Westhoff P."/>
            <person name="Mayer K.F."/>
            <person name="Messing J."/>
            <person name="Rokhsar D.S."/>
        </authorList>
    </citation>
    <scope>NUCLEOTIDE SEQUENCE [LARGE SCALE GENOMIC DNA]</scope>
    <source>
        <strain evidence="5">cv. BTx623</strain>
    </source>
</reference>
<gene>
    <name evidence="4" type="ORF">SORBI_3002G169900</name>
</gene>
<organism evidence="4 5">
    <name type="scientific">Sorghum bicolor</name>
    <name type="common">Sorghum</name>
    <name type="synonym">Sorghum vulgare</name>
    <dbReference type="NCBI Taxonomy" id="4558"/>
    <lineage>
        <taxon>Eukaryota</taxon>
        <taxon>Viridiplantae</taxon>
        <taxon>Streptophyta</taxon>
        <taxon>Embryophyta</taxon>
        <taxon>Tracheophyta</taxon>
        <taxon>Spermatophyta</taxon>
        <taxon>Magnoliopsida</taxon>
        <taxon>Liliopsida</taxon>
        <taxon>Poales</taxon>
        <taxon>Poaceae</taxon>
        <taxon>PACMAD clade</taxon>
        <taxon>Panicoideae</taxon>
        <taxon>Andropogonodae</taxon>
        <taxon>Andropogoneae</taxon>
        <taxon>Sorghinae</taxon>
        <taxon>Sorghum</taxon>
    </lineage>
</organism>